<dbReference type="GO" id="GO:0045454">
    <property type="term" value="P:cell redox homeostasis"/>
    <property type="evidence" value="ECO:0007669"/>
    <property type="project" value="TreeGrafter"/>
</dbReference>
<name>A0A233RBD7_9GAMM</name>
<dbReference type="SUPFAM" id="SSF74863">
    <property type="entry name" value="Thiol:disulfide interchange protein DsbD, N-terminal domain (DsbD-alpha)"/>
    <property type="match status" value="1"/>
</dbReference>
<dbReference type="GO" id="GO:0015035">
    <property type="term" value="F:protein-disulfide reductase activity"/>
    <property type="evidence" value="ECO:0007669"/>
    <property type="project" value="TreeGrafter"/>
</dbReference>
<gene>
    <name evidence="3" type="ORF">B6S08_16265</name>
</gene>
<dbReference type="EMBL" id="NBIM01000008">
    <property type="protein sequence ID" value="OXY80698.1"/>
    <property type="molecule type" value="Genomic_DNA"/>
</dbReference>
<dbReference type="InterPro" id="IPR028250">
    <property type="entry name" value="DsbDN"/>
</dbReference>
<comment type="caution">
    <text evidence="3">The sequence shown here is derived from an EMBL/GenBank/DDBJ whole genome shotgun (WGS) entry which is preliminary data.</text>
</comment>
<dbReference type="PANTHER" id="PTHR32234">
    <property type="entry name" value="THIOL:DISULFIDE INTERCHANGE PROTEIN DSBD"/>
    <property type="match status" value="1"/>
</dbReference>
<keyword evidence="1" id="KW-0732">Signal</keyword>
<dbReference type="PANTHER" id="PTHR32234:SF0">
    <property type="entry name" value="THIOL:DISULFIDE INTERCHANGE PROTEIN DSBD"/>
    <property type="match status" value="1"/>
</dbReference>
<evidence type="ECO:0000313" key="3">
    <source>
        <dbReference type="EMBL" id="OXY80698.1"/>
    </source>
</evidence>
<feature type="chain" id="PRO_5013076513" evidence="1">
    <location>
        <begin position="24"/>
        <end position="143"/>
    </location>
</feature>
<feature type="signal peptide" evidence="1">
    <location>
        <begin position="1"/>
        <end position="23"/>
    </location>
</feature>
<sequence>MKPARLAATLAALMLMLAPFVLERPDHRPVADNRVLPVEQAFVVSHRQEGDVLNVSITIAPDAYLYRHKLAAEGQGVTLGDWSPPAGQPHQDEYFGHSEIYREQLSLTLPLRQTTDGGRVMLHYQGCTTGLCYPPQQLALTLP</sequence>
<dbReference type="Proteomes" id="UP000242757">
    <property type="component" value="Unassembled WGS sequence"/>
</dbReference>
<dbReference type="AlphaFoldDB" id="A0A233RBD7"/>
<dbReference type="InterPro" id="IPR036929">
    <property type="entry name" value="DsbDN_sf"/>
</dbReference>
<evidence type="ECO:0000313" key="4">
    <source>
        <dbReference type="Proteomes" id="UP000242757"/>
    </source>
</evidence>
<reference evidence="3 4" key="1">
    <citation type="submission" date="2017-08" db="EMBL/GenBank/DDBJ databases">
        <title>A Genome Sequence of Oceanimonas doudoroffii ATCC 27123T.</title>
        <authorList>
            <person name="Brennan M.A."/>
            <person name="Maclea K.S."/>
            <person name="Mcclelland W.D."/>
            <person name="Trachtenberg A.M."/>
        </authorList>
    </citation>
    <scope>NUCLEOTIDE SEQUENCE [LARGE SCALE GENOMIC DNA]</scope>
    <source>
        <strain evidence="3 4">ATCC 27123</strain>
    </source>
</reference>
<proteinExistence type="predicted"/>
<organism evidence="3 4">
    <name type="scientific">Oceanimonas doudoroffii</name>
    <dbReference type="NCBI Taxonomy" id="84158"/>
    <lineage>
        <taxon>Bacteria</taxon>
        <taxon>Pseudomonadati</taxon>
        <taxon>Pseudomonadota</taxon>
        <taxon>Gammaproteobacteria</taxon>
        <taxon>Aeromonadales</taxon>
        <taxon>Aeromonadaceae</taxon>
        <taxon>Oceanimonas</taxon>
    </lineage>
</organism>
<dbReference type="RefSeq" id="WP_094201860.1">
    <property type="nucleotide sequence ID" value="NZ_NBIM01000008.1"/>
</dbReference>
<dbReference type="Gene3D" id="2.60.40.1250">
    <property type="entry name" value="Thiol:disulfide interchange protein DsbD, N-terminal domain"/>
    <property type="match status" value="1"/>
</dbReference>
<accession>A0A233RBD7</accession>
<dbReference type="Pfam" id="PF11412">
    <property type="entry name" value="DsbD_N"/>
    <property type="match status" value="1"/>
</dbReference>
<feature type="domain" description="Thiol:disulfide interchange protein DsbD N-terminal" evidence="2">
    <location>
        <begin position="33"/>
        <end position="137"/>
    </location>
</feature>
<dbReference type="OrthoDB" id="9811036at2"/>
<evidence type="ECO:0000256" key="1">
    <source>
        <dbReference type="SAM" id="SignalP"/>
    </source>
</evidence>
<evidence type="ECO:0000259" key="2">
    <source>
        <dbReference type="Pfam" id="PF11412"/>
    </source>
</evidence>
<keyword evidence="4" id="KW-1185">Reference proteome</keyword>
<protein>
    <submittedName>
        <fullName evidence="3">Cytochrome C biogenesis protein</fullName>
    </submittedName>
</protein>